<dbReference type="Proteomes" id="UP001385951">
    <property type="component" value="Unassembled WGS sequence"/>
</dbReference>
<proteinExistence type="predicted"/>
<evidence type="ECO:0000313" key="2">
    <source>
        <dbReference type="Proteomes" id="UP001385951"/>
    </source>
</evidence>
<name>A0AAW0GDD7_9APHY</name>
<reference evidence="1 2" key="1">
    <citation type="submission" date="2022-09" db="EMBL/GenBank/DDBJ databases">
        <authorList>
            <person name="Palmer J.M."/>
        </authorList>
    </citation>
    <scope>NUCLEOTIDE SEQUENCE [LARGE SCALE GENOMIC DNA]</scope>
    <source>
        <strain evidence="1 2">DSM 7382</strain>
    </source>
</reference>
<evidence type="ECO:0000313" key="1">
    <source>
        <dbReference type="EMBL" id="KAK7687963.1"/>
    </source>
</evidence>
<dbReference type="AlphaFoldDB" id="A0AAW0GDD7"/>
<dbReference type="EMBL" id="JASBNA010000012">
    <property type="protein sequence ID" value="KAK7687963.1"/>
    <property type="molecule type" value="Genomic_DNA"/>
</dbReference>
<comment type="caution">
    <text evidence="1">The sequence shown here is derived from an EMBL/GenBank/DDBJ whole genome shotgun (WGS) entry which is preliminary data.</text>
</comment>
<gene>
    <name evidence="1" type="ORF">QCA50_009182</name>
</gene>
<accession>A0AAW0GDD7</accession>
<keyword evidence="2" id="KW-1185">Reference proteome</keyword>
<sequence>MHRNRGVKVPPWEDMPGLYSAVENWKIPSNDVPYLTSRTPVYFDASECMKVGLSFIAIDPVLIYNPNARGEGEAGFGPKHLHDPTKADFFWGRDNWWRYYGVYQYSGRIIMKLNQIKQYLELPPGILSNLVARTIRSPEQGPTKHENPYRGNVQPRYPYRLLHGIHESGKQPSSR</sequence>
<organism evidence="1 2">
    <name type="scientific">Cerrena zonata</name>
    <dbReference type="NCBI Taxonomy" id="2478898"/>
    <lineage>
        <taxon>Eukaryota</taxon>
        <taxon>Fungi</taxon>
        <taxon>Dikarya</taxon>
        <taxon>Basidiomycota</taxon>
        <taxon>Agaricomycotina</taxon>
        <taxon>Agaricomycetes</taxon>
        <taxon>Polyporales</taxon>
        <taxon>Cerrenaceae</taxon>
        <taxon>Cerrena</taxon>
    </lineage>
</organism>
<protein>
    <submittedName>
        <fullName evidence="1">Uncharacterized protein</fullName>
    </submittedName>
</protein>